<evidence type="ECO:0000256" key="3">
    <source>
        <dbReference type="ARBA" id="ARBA00022989"/>
    </source>
</evidence>
<accession>A0A975W9H3</accession>
<dbReference type="GeneID" id="80818078"/>
<feature type="transmembrane region" description="Helical" evidence="5">
    <location>
        <begin position="187"/>
        <end position="204"/>
    </location>
</feature>
<dbReference type="Pfam" id="PF00892">
    <property type="entry name" value="EamA"/>
    <property type="match status" value="1"/>
</dbReference>
<dbReference type="EMBL" id="FNYY01000005">
    <property type="protein sequence ID" value="SEJ36254.1"/>
    <property type="molecule type" value="Genomic_DNA"/>
</dbReference>
<reference evidence="7 8" key="1">
    <citation type="submission" date="2016-10" db="EMBL/GenBank/DDBJ databases">
        <authorList>
            <person name="Varghese N."/>
            <person name="Submissions S."/>
        </authorList>
    </citation>
    <scope>NUCLEOTIDE SEQUENCE [LARGE SCALE GENOMIC DNA]</scope>
    <source>
        <strain evidence="7 8">FF3</strain>
    </source>
</reference>
<keyword evidence="8" id="KW-1185">Reference proteome</keyword>
<keyword evidence="3 5" id="KW-1133">Transmembrane helix</keyword>
<evidence type="ECO:0000313" key="7">
    <source>
        <dbReference type="EMBL" id="SEJ36254.1"/>
    </source>
</evidence>
<dbReference type="InterPro" id="IPR050638">
    <property type="entry name" value="AA-Vitamin_Transporters"/>
</dbReference>
<feature type="transmembrane region" description="Helical" evidence="5">
    <location>
        <begin position="45"/>
        <end position="66"/>
    </location>
</feature>
<feature type="transmembrane region" description="Helical" evidence="5">
    <location>
        <begin position="268"/>
        <end position="285"/>
    </location>
</feature>
<dbReference type="PANTHER" id="PTHR32322:SF9">
    <property type="entry name" value="AMINO-ACID METABOLITE EFFLUX PUMP-RELATED"/>
    <property type="match status" value="1"/>
</dbReference>
<dbReference type="PANTHER" id="PTHR32322">
    <property type="entry name" value="INNER MEMBRANE TRANSPORTER"/>
    <property type="match status" value="1"/>
</dbReference>
<evidence type="ECO:0000256" key="5">
    <source>
        <dbReference type="SAM" id="Phobius"/>
    </source>
</evidence>
<comment type="subcellular location">
    <subcellularLocation>
        <location evidence="1">Membrane</location>
        <topology evidence="1">Multi-pass membrane protein</topology>
    </subcellularLocation>
</comment>
<protein>
    <submittedName>
        <fullName evidence="7">Threonine/homoserine efflux transporter RhtA</fullName>
    </submittedName>
</protein>
<dbReference type="InterPro" id="IPR037185">
    <property type="entry name" value="EmrE-like"/>
</dbReference>
<evidence type="ECO:0000256" key="2">
    <source>
        <dbReference type="ARBA" id="ARBA00022692"/>
    </source>
</evidence>
<sequence length="288" mass="29409">MSAASAPPPAGSAGLRLVGLTALVMVAFAANSVLNRMALEGGAGASSFALIRLISGAALLGLLVSLRGEARALRPTRAVWPGVATLTLYILGFSFAYRTLPAGIGALILFGGVQITMFAGAVLAREPLPPLRILGATIAFAGLAWLMGPGAERPDPLGAALMLAAALGWGLFSLIGRKRGAPLQTMSASFLWSVPLGALAFAFWPDATNLRGVILAVIAGAVTSGLGYALWYTVLPQLRAATAAVVQLTVPIIAMAGGMLFLAEPLTLRFVLSALLVLGGVALSLRAR</sequence>
<dbReference type="InterPro" id="IPR000620">
    <property type="entry name" value="EamA_dom"/>
</dbReference>
<dbReference type="SUPFAM" id="SSF103481">
    <property type="entry name" value="Multidrug resistance efflux transporter EmrE"/>
    <property type="match status" value="2"/>
</dbReference>
<feature type="transmembrane region" description="Helical" evidence="5">
    <location>
        <begin position="78"/>
        <end position="97"/>
    </location>
</feature>
<gene>
    <name evidence="7" type="ORF">SAMN04487940_105111</name>
</gene>
<keyword evidence="2 5" id="KW-0812">Transmembrane</keyword>
<dbReference type="Proteomes" id="UP000182932">
    <property type="component" value="Unassembled WGS sequence"/>
</dbReference>
<feature type="transmembrane region" description="Helical" evidence="5">
    <location>
        <begin position="131"/>
        <end position="151"/>
    </location>
</feature>
<dbReference type="AlphaFoldDB" id="A0A975W9H3"/>
<evidence type="ECO:0000313" key="8">
    <source>
        <dbReference type="Proteomes" id="UP000182932"/>
    </source>
</evidence>
<keyword evidence="4 5" id="KW-0472">Membrane</keyword>
<evidence type="ECO:0000259" key="6">
    <source>
        <dbReference type="Pfam" id="PF00892"/>
    </source>
</evidence>
<feature type="transmembrane region" description="Helical" evidence="5">
    <location>
        <begin position="243"/>
        <end position="262"/>
    </location>
</feature>
<feature type="transmembrane region" description="Helical" evidence="5">
    <location>
        <begin position="210"/>
        <end position="231"/>
    </location>
</feature>
<comment type="caution">
    <text evidence="7">The sequence shown here is derived from an EMBL/GenBank/DDBJ whole genome shotgun (WGS) entry which is preliminary data.</text>
</comment>
<feature type="domain" description="EamA" evidence="6">
    <location>
        <begin position="157"/>
        <end position="285"/>
    </location>
</feature>
<organism evidence="7 8">
    <name type="scientific">Marinovum algicola</name>
    <dbReference type="NCBI Taxonomy" id="42444"/>
    <lineage>
        <taxon>Bacteria</taxon>
        <taxon>Pseudomonadati</taxon>
        <taxon>Pseudomonadota</taxon>
        <taxon>Alphaproteobacteria</taxon>
        <taxon>Rhodobacterales</taxon>
        <taxon>Roseobacteraceae</taxon>
        <taxon>Marinovum</taxon>
    </lineage>
</organism>
<evidence type="ECO:0000256" key="1">
    <source>
        <dbReference type="ARBA" id="ARBA00004141"/>
    </source>
</evidence>
<dbReference type="GO" id="GO:0016020">
    <property type="term" value="C:membrane"/>
    <property type="evidence" value="ECO:0007669"/>
    <property type="project" value="UniProtKB-SubCell"/>
</dbReference>
<proteinExistence type="predicted"/>
<name>A0A975W9H3_9RHOB</name>
<dbReference type="RefSeq" id="WP_244526468.1">
    <property type="nucleotide sequence ID" value="NZ_CATLUV010000042.1"/>
</dbReference>
<feature type="transmembrane region" description="Helical" evidence="5">
    <location>
        <begin position="157"/>
        <end position="175"/>
    </location>
</feature>
<feature type="transmembrane region" description="Helical" evidence="5">
    <location>
        <begin position="103"/>
        <end position="124"/>
    </location>
</feature>
<evidence type="ECO:0000256" key="4">
    <source>
        <dbReference type="ARBA" id="ARBA00023136"/>
    </source>
</evidence>